<dbReference type="GO" id="GO:0007059">
    <property type="term" value="P:chromosome segregation"/>
    <property type="evidence" value="ECO:0007669"/>
    <property type="project" value="UniProtKB-UniRule"/>
</dbReference>
<feature type="domain" description="Topo IIA-type catalytic" evidence="9">
    <location>
        <begin position="36"/>
        <end position="504"/>
    </location>
</feature>
<accession>A0A7Y0DYL6</accession>
<comment type="function">
    <text evidence="7">Topoisomerase IV is essential for chromosome segregation. It relaxes supercoiled DNA. Performs the decatenation events required during the replication of a circular DNA molecule.</text>
</comment>
<evidence type="ECO:0000256" key="1">
    <source>
        <dbReference type="ARBA" id="ARBA00000185"/>
    </source>
</evidence>
<reference evidence="10 11" key="1">
    <citation type="submission" date="2020-04" db="EMBL/GenBank/DDBJ databases">
        <title>Rhodospirillaceae bacterium KN72 isolated from deep sea.</title>
        <authorList>
            <person name="Zhang D.-C."/>
        </authorList>
    </citation>
    <scope>NUCLEOTIDE SEQUENCE [LARGE SCALE GENOMIC DNA]</scope>
    <source>
        <strain evidence="10 11">KN72</strain>
    </source>
</reference>
<evidence type="ECO:0000256" key="7">
    <source>
        <dbReference type="HAMAP-Rule" id="MF_00936"/>
    </source>
</evidence>
<feature type="active site" description="O-(5'-phospho-DNA)-tyrosine intermediate" evidence="7 8">
    <location>
        <position position="124"/>
    </location>
</feature>
<dbReference type="SMART" id="SM00434">
    <property type="entry name" value="TOP4c"/>
    <property type="match status" value="1"/>
</dbReference>
<dbReference type="GO" id="GO:0005694">
    <property type="term" value="C:chromosome"/>
    <property type="evidence" value="ECO:0007669"/>
    <property type="project" value="InterPro"/>
</dbReference>
<dbReference type="SUPFAM" id="SSF56719">
    <property type="entry name" value="Type II DNA topoisomerase"/>
    <property type="match status" value="1"/>
</dbReference>
<dbReference type="NCBIfam" id="NF004044">
    <property type="entry name" value="PRK05561.1"/>
    <property type="match status" value="1"/>
</dbReference>
<name>A0A7Y0DYL6_9PROT</name>
<feature type="site" description="Transition state stabilizer" evidence="7">
    <location>
        <position position="123"/>
    </location>
</feature>
<evidence type="ECO:0000313" key="11">
    <source>
        <dbReference type="Proteomes" id="UP000539372"/>
    </source>
</evidence>
<dbReference type="InterPro" id="IPR035516">
    <property type="entry name" value="Gyrase/topoIV_suA_C"/>
</dbReference>
<dbReference type="Gene3D" id="3.30.1360.40">
    <property type="match status" value="1"/>
</dbReference>
<dbReference type="Gene3D" id="2.120.10.90">
    <property type="entry name" value="DNA gyrase/topoisomerase IV, subunit A, C-terminal"/>
    <property type="match status" value="1"/>
</dbReference>
<dbReference type="GO" id="GO:0003677">
    <property type="term" value="F:DNA binding"/>
    <property type="evidence" value="ECO:0007669"/>
    <property type="project" value="UniProtKB-UniRule"/>
</dbReference>
<comment type="subunit">
    <text evidence="7">Heterotetramer composed of ParC and ParE.</text>
</comment>
<dbReference type="CDD" id="cd00187">
    <property type="entry name" value="TOP4c"/>
    <property type="match status" value="1"/>
</dbReference>
<protein>
    <recommendedName>
        <fullName evidence="7">DNA topoisomerase 4 subunit A</fullName>
        <ecNumber evidence="7">5.6.2.2</ecNumber>
    </recommendedName>
    <alternativeName>
        <fullName evidence="7">Topoisomerase IV subunit A</fullName>
    </alternativeName>
</protein>
<dbReference type="AlphaFoldDB" id="A0A7Y0DYL6"/>
<dbReference type="Gene3D" id="3.90.199.10">
    <property type="entry name" value="Topoisomerase II, domain 5"/>
    <property type="match status" value="1"/>
</dbReference>
<dbReference type="GO" id="GO:0006265">
    <property type="term" value="P:DNA topological change"/>
    <property type="evidence" value="ECO:0007669"/>
    <property type="project" value="UniProtKB-UniRule"/>
</dbReference>
<gene>
    <name evidence="7 10" type="primary">parC</name>
    <name evidence="10" type="ORF">HH303_05870</name>
</gene>
<keyword evidence="3 7" id="KW-0799">Topoisomerase</keyword>
<comment type="similarity">
    <text evidence="7">Belongs to the type II topoisomerase GyrA/ParC subunit family. ParC type 1 subfamily.</text>
</comment>
<proteinExistence type="inferred from homology"/>
<dbReference type="HAMAP" id="MF_00936">
    <property type="entry name" value="ParC_type1"/>
    <property type="match status" value="1"/>
</dbReference>
<evidence type="ECO:0000259" key="9">
    <source>
        <dbReference type="PROSITE" id="PS52040"/>
    </source>
</evidence>
<keyword evidence="11" id="KW-1185">Reference proteome</keyword>
<dbReference type="GO" id="GO:0019897">
    <property type="term" value="C:extrinsic component of plasma membrane"/>
    <property type="evidence" value="ECO:0007669"/>
    <property type="project" value="UniProtKB-UniRule"/>
</dbReference>
<evidence type="ECO:0000256" key="5">
    <source>
        <dbReference type="ARBA" id="ARBA00023136"/>
    </source>
</evidence>
<dbReference type="InterPro" id="IPR006691">
    <property type="entry name" value="GyrA/parC_rep"/>
</dbReference>
<evidence type="ECO:0000256" key="4">
    <source>
        <dbReference type="ARBA" id="ARBA00023125"/>
    </source>
</evidence>
<dbReference type="GO" id="GO:0009330">
    <property type="term" value="C:DNA topoisomerase type II (double strand cut, ATP-hydrolyzing) complex"/>
    <property type="evidence" value="ECO:0007669"/>
    <property type="project" value="TreeGrafter"/>
</dbReference>
<dbReference type="PANTHER" id="PTHR43493">
    <property type="entry name" value="DNA GYRASE/TOPOISOMERASE SUBUNIT A"/>
    <property type="match status" value="1"/>
</dbReference>
<feature type="site" description="Interaction with DNA" evidence="7">
    <location>
        <position position="82"/>
    </location>
</feature>
<keyword evidence="5 7" id="KW-0472">Membrane</keyword>
<dbReference type="GO" id="GO:0005737">
    <property type="term" value="C:cytoplasm"/>
    <property type="evidence" value="ECO:0007669"/>
    <property type="project" value="TreeGrafter"/>
</dbReference>
<comment type="subcellular location">
    <subcellularLocation>
        <location evidence="7">Cell membrane</location>
        <topology evidence="7">Peripheral membrane protein</topology>
    </subcellularLocation>
</comment>
<keyword evidence="4 7" id="KW-0238">DNA-binding</keyword>
<evidence type="ECO:0000256" key="8">
    <source>
        <dbReference type="PROSITE-ProRule" id="PRU01384"/>
    </source>
</evidence>
<evidence type="ECO:0000256" key="2">
    <source>
        <dbReference type="ARBA" id="ARBA00022475"/>
    </source>
</evidence>
<dbReference type="EMBL" id="JABBNT010000002">
    <property type="protein sequence ID" value="NMM43994.1"/>
    <property type="molecule type" value="Genomic_DNA"/>
</dbReference>
<dbReference type="SUPFAM" id="SSF101904">
    <property type="entry name" value="GyrA/ParC C-terminal domain-like"/>
    <property type="match status" value="1"/>
</dbReference>
<keyword evidence="2 7" id="KW-1003">Cell membrane</keyword>
<dbReference type="GO" id="GO:0003918">
    <property type="term" value="F:DNA topoisomerase type II (double strand cut, ATP-hydrolyzing) activity"/>
    <property type="evidence" value="ECO:0007669"/>
    <property type="project" value="UniProtKB-UniRule"/>
</dbReference>
<comment type="catalytic activity">
    <reaction evidence="1 7 8">
        <text>ATP-dependent breakage, passage and rejoining of double-stranded DNA.</text>
        <dbReference type="EC" id="5.6.2.2"/>
    </reaction>
</comment>
<feature type="site" description="Interaction with DNA" evidence="7">
    <location>
        <position position="80"/>
    </location>
</feature>
<dbReference type="NCBIfam" id="TIGR01062">
    <property type="entry name" value="parC_Gneg"/>
    <property type="match status" value="1"/>
</dbReference>
<dbReference type="PROSITE" id="PS52040">
    <property type="entry name" value="TOPO_IIA"/>
    <property type="match status" value="1"/>
</dbReference>
<dbReference type="GO" id="GO:0005524">
    <property type="term" value="F:ATP binding"/>
    <property type="evidence" value="ECO:0007669"/>
    <property type="project" value="InterPro"/>
</dbReference>
<evidence type="ECO:0000256" key="6">
    <source>
        <dbReference type="ARBA" id="ARBA00023235"/>
    </source>
</evidence>
<dbReference type="InterPro" id="IPR002205">
    <property type="entry name" value="Topo_IIA_dom_A"/>
</dbReference>
<sequence length="743" mass="82729">MSEETAALEVRPTPLADALSTRYLAYAMSTITSRSLPDARDGLKPVHRRLLFAMRELKLNPESGFKKCARIVGDVMGKYHPHGDSAIYDAMVRLAQDFAVRYPLVDGQGNFGNVDGDNAAAMRYTEARLTQTANRLLAGIDENAVDFRATYDGEGAEPVVLPAAFPNLLANGAAGIAVGMATNIPPHNVAELCDALQHLIKHPNASIQKLTEFVPGPDFPTGGILAESPEAIAEAYATGRGSFRIRARWEKEDMKGGLWQIVITEIPYQVQKSRLIERIAELIQERKIAILGDIRDESAEDVRIVIEPKSRNVDPEMLMESLYRQTELETRFGLNMNVLTGNGKVPKVVNLREALQEFLDHRHEVLVRRTEHRRDQIQRRLEILEGYLVCYLNLDEVIRIIREEDHPKQSLIETFNLTELQAESILNMRLRSLRKLEEMEIRKEHESLTTELNGLLELLGSDELRWKRIAEEIRDMKKEYGPETPLGRRRTEMGSAPSGVIVPLEAMIEKEPVTVVCSAKGWIRAMKGHLAGDADVKFKEGDGPRFQIQAQTTDKLLVFASNGRFYTLGIDKLPGGRGNGEPLRLMIDLPNDTEIVTLMVHEADRKLLVASSDGRGFVIPESDVVAQTRNGKQILNVSGKVEAAVCAPVAAGHDSVAVIGRNRKLLVFGLDELPEMARGRGVMLQKYRDGGMSDIKTFAKAEGLTWQIGDRMRTELDLTPWVGKRAAAGRMPPAGFPRSNKFS</sequence>
<dbReference type="RefSeq" id="WP_169624308.1">
    <property type="nucleotide sequence ID" value="NZ_JABBNT010000002.1"/>
</dbReference>
<dbReference type="InterPro" id="IPR050220">
    <property type="entry name" value="Type_II_DNA_Topoisomerases"/>
</dbReference>
<comment type="caution">
    <text evidence="10">The sequence shown here is derived from an EMBL/GenBank/DDBJ whole genome shotgun (WGS) entry which is preliminary data.</text>
</comment>
<dbReference type="InterPro" id="IPR005742">
    <property type="entry name" value="TopoIV_A_Gneg"/>
</dbReference>
<dbReference type="Pfam" id="PF00521">
    <property type="entry name" value="DNA_topoisoIV"/>
    <property type="match status" value="1"/>
</dbReference>
<dbReference type="Proteomes" id="UP000539372">
    <property type="component" value="Unassembled WGS sequence"/>
</dbReference>
<dbReference type="InterPro" id="IPR013758">
    <property type="entry name" value="Topo_IIA_A/C_ab"/>
</dbReference>
<feature type="site" description="Interaction with DNA" evidence="7">
    <location>
        <position position="44"/>
    </location>
</feature>
<dbReference type="InterPro" id="IPR013757">
    <property type="entry name" value="Topo_IIA_A_a_sf"/>
</dbReference>
<keyword evidence="6 7" id="KW-0413">Isomerase</keyword>
<dbReference type="Pfam" id="PF03989">
    <property type="entry name" value="DNA_gyraseA_C"/>
    <property type="match status" value="2"/>
</dbReference>
<evidence type="ECO:0000256" key="3">
    <source>
        <dbReference type="ARBA" id="ARBA00023029"/>
    </source>
</evidence>
<evidence type="ECO:0000313" key="10">
    <source>
        <dbReference type="EMBL" id="NMM43994.1"/>
    </source>
</evidence>
<dbReference type="EC" id="5.6.2.2" evidence="7"/>
<dbReference type="PANTHER" id="PTHR43493:SF1">
    <property type="entry name" value="DNA TOPOISOMERASE 4 SUBUNIT A"/>
    <property type="match status" value="1"/>
</dbReference>
<organism evidence="10 11">
    <name type="scientific">Pacificispira spongiicola</name>
    <dbReference type="NCBI Taxonomy" id="2729598"/>
    <lineage>
        <taxon>Bacteria</taxon>
        <taxon>Pseudomonadati</taxon>
        <taxon>Pseudomonadota</taxon>
        <taxon>Alphaproteobacteria</taxon>
        <taxon>Rhodospirillales</taxon>
        <taxon>Rhodospirillaceae</taxon>
        <taxon>Pacificispira</taxon>
    </lineage>
</organism>
<dbReference type="InterPro" id="IPR013760">
    <property type="entry name" value="Topo_IIA-like_dom_sf"/>
</dbReference>
<dbReference type="Gene3D" id="1.10.268.10">
    <property type="entry name" value="Topoisomerase, domain 3"/>
    <property type="match status" value="1"/>
</dbReference>
<dbReference type="FunFam" id="1.10.268.10:FF:000001">
    <property type="entry name" value="DNA gyrase subunit A"/>
    <property type="match status" value="1"/>
</dbReference>